<dbReference type="STRING" id="679197.HMPREF9336_02199"/>
<keyword evidence="2" id="KW-1185">Reference proteome</keyword>
<proteinExistence type="predicted"/>
<reference evidence="1 2" key="1">
    <citation type="journal article" date="2011" name="Stand. Genomic Sci.">
        <title>High quality draft genome sequence of Segniliparus rugosus CDC 945(T)= (ATCC BAA-974(T)).</title>
        <authorList>
            <person name="Earl A.M."/>
            <person name="Desjardins C.A."/>
            <person name="Fitzgerald M.G."/>
            <person name="Arachchi H.M."/>
            <person name="Zeng Q."/>
            <person name="Mehta T."/>
            <person name="Griggs A."/>
            <person name="Birren B.W."/>
            <person name="Toney N.C."/>
            <person name="Carr J."/>
            <person name="Posey J."/>
            <person name="Butler W.R."/>
        </authorList>
    </citation>
    <scope>NUCLEOTIDE SEQUENCE [LARGE SCALE GENOMIC DNA]</scope>
    <source>
        <strain evidence="2">ATCC BAA-974 / DSM 45345 / CCUG 50838 / CIP 108380 / JCM 13579 / CDC 945</strain>
    </source>
</reference>
<dbReference type="Pfam" id="PF17388">
    <property type="entry name" value="GP24_25"/>
    <property type="match status" value="1"/>
</dbReference>
<comment type="caution">
    <text evidence="1">The sequence shown here is derived from an EMBL/GenBank/DDBJ whole genome shotgun (WGS) entry which is preliminary data.</text>
</comment>
<organism evidence="1 2">
    <name type="scientific">Segniliparus rugosus (strain ATCC BAA-974 / DSM 45345 / CCUG 50838 / CIP 108380 / JCM 13579 / CDC 945)</name>
    <dbReference type="NCBI Taxonomy" id="679197"/>
    <lineage>
        <taxon>Bacteria</taxon>
        <taxon>Bacillati</taxon>
        <taxon>Actinomycetota</taxon>
        <taxon>Actinomycetes</taxon>
        <taxon>Mycobacteriales</taxon>
        <taxon>Segniliparaceae</taxon>
        <taxon>Segniliparus</taxon>
    </lineage>
</organism>
<dbReference type="InterPro" id="IPR020132">
    <property type="entry name" value="Gp24/Gp25"/>
</dbReference>
<sequence length="119" mass="13106">MSNVYTLDTLREELEAKYAPVRLRLPGESDPIVLKGLLRLGKKDRDEVLRLINALEDSDADEGASLDAAALDKQFETVVSVLTIVSGRHKTLAKALDDDIALALRVFELWMEGTQPGEA</sequence>
<gene>
    <name evidence="1" type="ORF">HMPREF9336_02199</name>
</gene>
<protein>
    <recommendedName>
        <fullName evidence="3">Tail assembly chaperone</fullName>
    </recommendedName>
</protein>
<dbReference type="Proteomes" id="UP000004816">
    <property type="component" value="Unassembled WGS sequence"/>
</dbReference>
<evidence type="ECO:0000313" key="1">
    <source>
        <dbReference type="EMBL" id="EFV12942.1"/>
    </source>
</evidence>
<dbReference type="OrthoDB" id="3695419at2"/>
<dbReference type="EMBL" id="ACZI02000002">
    <property type="protein sequence ID" value="EFV12942.1"/>
    <property type="molecule type" value="Genomic_DNA"/>
</dbReference>
<name>E5XRS7_SEGRC</name>
<evidence type="ECO:0000313" key="2">
    <source>
        <dbReference type="Proteomes" id="UP000004816"/>
    </source>
</evidence>
<dbReference type="RefSeq" id="WP_007470326.1">
    <property type="nucleotide sequence ID" value="NZ_KI391953.1"/>
</dbReference>
<accession>E5XRS7</accession>
<dbReference type="eggNOG" id="ENOG5031QA3">
    <property type="taxonomic scope" value="Bacteria"/>
</dbReference>
<dbReference type="AlphaFoldDB" id="E5XRS7"/>
<evidence type="ECO:0008006" key="3">
    <source>
        <dbReference type="Google" id="ProtNLM"/>
    </source>
</evidence>
<dbReference type="HOGENOM" id="CLU_2059794_0_0_11"/>